<dbReference type="AlphaFoldDB" id="A0A803QSX7"/>
<dbReference type="EMBL" id="UZAU01000002">
    <property type="status" value="NOT_ANNOTATED_CDS"/>
    <property type="molecule type" value="Genomic_DNA"/>
</dbReference>
<accession>A0A803QSX7</accession>
<evidence type="ECO:0000256" key="1">
    <source>
        <dbReference type="SAM" id="Phobius"/>
    </source>
</evidence>
<dbReference type="Proteomes" id="UP000596661">
    <property type="component" value="Chromosome 1"/>
</dbReference>
<keyword evidence="1" id="KW-0472">Membrane</keyword>
<evidence type="ECO:0000313" key="2">
    <source>
        <dbReference type="EnsemblPlants" id="cds.novel_model_100_5bd9a17a"/>
    </source>
</evidence>
<dbReference type="EnsemblPlants" id="novel_model_100_5bd9a17a">
    <property type="protein sequence ID" value="cds.novel_model_100_5bd9a17a"/>
    <property type="gene ID" value="novel_gene_57_5bd9a17a"/>
</dbReference>
<protein>
    <submittedName>
        <fullName evidence="2">Uncharacterized protein</fullName>
    </submittedName>
</protein>
<dbReference type="Gramene" id="novel_model_100_5bd9a17a">
    <property type="protein sequence ID" value="cds.novel_model_100_5bd9a17a"/>
    <property type="gene ID" value="novel_gene_57_5bd9a17a"/>
</dbReference>
<name>A0A803QSX7_CANSA</name>
<reference evidence="2" key="2">
    <citation type="submission" date="2021-03" db="UniProtKB">
        <authorList>
            <consortium name="EnsemblPlants"/>
        </authorList>
    </citation>
    <scope>IDENTIFICATION</scope>
</reference>
<organism evidence="2 3">
    <name type="scientific">Cannabis sativa</name>
    <name type="common">Hemp</name>
    <name type="synonym">Marijuana</name>
    <dbReference type="NCBI Taxonomy" id="3483"/>
    <lineage>
        <taxon>Eukaryota</taxon>
        <taxon>Viridiplantae</taxon>
        <taxon>Streptophyta</taxon>
        <taxon>Embryophyta</taxon>
        <taxon>Tracheophyta</taxon>
        <taxon>Spermatophyta</taxon>
        <taxon>Magnoliopsida</taxon>
        <taxon>eudicotyledons</taxon>
        <taxon>Gunneridae</taxon>
        <taxon>Pentapetalae</taxon>
        <taxon>rosids</taxon>
        <taxon>fabids</taxon>
        <taxon>Rosales</taxon>
        <taxon>Cannabaceae</taxon>
        <taxon>Cannabis</taxon>
    </lineage>
</organism>
<feature type="transmembrane region" description="Helical" evidence="1">
    <location>
        <begin position="32"/>
        <end position="55"/>
    </location>
</feature>
<keyword evidence="1" id="KW-1133">Transmembrane helix</keyword>
<keyword evidence="1" id="KW-0812">Transmembrane</keyword>
<sequence>MKLSHLHYLITKVMFLLFVINVSSYQNTLETMFLFGFLLLFLSHSSTLIVINLFCNCSSGF</sequence>
<keyword evidence="3" id="KW-1185">Reference proteome</keyword>
<evidence type="ECO:0000313" key="3">
    <source>
        <dbReference type="Proteomes" id="UP000596661"/>
    </source>
</evidence>
<proteinExistence type="predicted"/>
<reference evidence="2" key="1">
    <citation type="submission" date="2018-11" db="EMBL/GenBank/DDBJ databases">
        <authorList>
            <person name="Grassa J C."/>
        </authorList>
    </citation>
    <scope>NUCLEOTIDE SEQUENCE [LARGE SCALE GENOMIC DNA]</scope>
</reference>
<feature type="transmembrane region" description="Helical" evidence="1">
    <location>
        <begin position="7"/>
        <end position="26"/>
    </location>
</feature>